<dbReference type="InterPro" id="IPR025877">
    <property type="entry name" value="MobA-like_NTP_Trfase"/>
</dbReference>
<dbReference type="PANTHER" id="PTHR43584">
    <property type="entry name" value="NUCLEOTIDYL TRANSFERASE"/>
    <property type="match status" value="1"/>
</dbReference>
<dbReference type="CDD" id="cd02523">
    <property type="entry name" value="PC_cytidylyltransferase"/>
    <property type="match status" value="1"/>
</dbReference>
<protein>
    <submittedName>
        <fullName evidence="5">Choline kinase</fullName>
    </submittedName>
</protein>
<name>A0A840XWP2_9PROT</name>
<feature type="domain" description="MobA-like NTP transferase" evidence="4">
    <location>
        <begin position="10"/>
        <end position="142"/>
    </location>
</feature>
<dbReference type="PANTHER" id="PTHR43584:SF8">
    <property type="entry name" value="N-ACETYLMURAMATE ALPHA-1-PHOSPHATE URIDYLYLTRANSFERASE"/>
    <property type="match status" value="1"/>
</dbReference>
<keyword evidence="6" id="KW-1185">Reference proteome</keyword>
<keyword evidence="2" id="KW-0548">Nucleotidyltransferase</keyword>
<evidence type="ECO:0000256" key="3">
    <source>
        <dbReference type="ARBA" id="ARBA00022842"/>
    </source>
</evidence>
<dbReference type="Pfam" id="PF12804">
    <property type="entry name" value="NTP_transf_3"/>
    <property type="match status" value="1"/>
</dbReference>
<dbReference type="EMBL" id="JACIJD010000001">
    <property type="protein sequence ID" value="MBB5692296.1"/>
    <property type="molecule type" value="Genomic_DNA"/>
</dbReference>
<keyword evidence="5" id="KW-0418">Kinase</keyword>
<dbReference type="Gene3D" id="3.90.550.10">
    <property type="entry name" value="Spore Coat Polysaccharide Biosynthesis Protein SpsA, Chain A"/>
    <property type="match status" value="1"/>
</dbReference>
<organism evidence="5 6">
    <name type="scientific">Muricoccus pecuniae</name>
    <dbReference type="NCBI Taxonomy" id="693023"/>
    <lineage>
        <taxon>Bacteria</taxon>
        <taxon>Pseudomonadati</taxon>
        <taxon>Pseudomonadota</taxon>
        <taxon>Alphaproteobacteria</taxon>
        <taxon>Acetobacterales</taxon>
        <taxon>Roseomonadaceae</taxon>
        <taxon>Muricoccus</taxon>
    </lineage>
</organism>
<evidence type="ECO:0000259" key="4">
    <source>
        <dbReference type="Pfam" id="PF12804"/>
    </source>
</evidence>
<dbReference type="AlphaFoldDB" id="A0A840XWP2"/>
<dbReference type="GO" id="GO:0016779">
    <property type="term" value="F:nucleotidyltransferase activity"/>
    <property type="evidence" value="ECO:0007669"/>
    <property type="project" value="UniProtKB-KW"/>
</dbReference>
<comment type="caution">
    <text evidence="5">The sequence shown here is derived from an EMBL/GenBank/DDBJ whole genome shotgun (WGS) entry which is preliminary data.</text>
</comment>
<dbReference type="RefSeq" id="WP_184513088.1">
    <property type="nucleotide sequence ID" value="NZ_JACIJD010000001.1"/>
</dbReference>
<keyword evidence="1" id="KW-0808">Transferase</keyword>
<keyword evidence="3" id="KW-0460">Magnesium</keyword>
<dbReference type="SUPFAM" id="SSF53448">
    <property type="entry name" value="Nucleotide-diphospho-sugar transferases"/>
    <property type="match status" value="1"/>
</dbReference>
<gene>
    <name evidence="5" type="ORF">FHS87_000307</name>
</gene>
<dbReference type="Proteomes" id="UP000580654">
    <property type="component" value="Unassembled WGS sequence"/>
</dbReference>
<evidence type="ECO:0000313" key="5">
    <source>
        <dbReference type="EMBL" id="MBB5692296.1"/>
    </source>
</evidence>
<proteinExistence type="predicted"/>
<evidence type="ECO:0000256" key="1">
    <source>
        <dbReference type="ARBA" id="ARBA00022679"/>
    </source>
</evidence>
<dbReference type="InterPro" id="IPR029044">
    <property type="entry name" value="Nucleotide-diphossugar_trans"/>
</dbReference>
<dbReference type="InterPro" id="IPR050065">
    <property type="entry name" value="GlmU-like"/>
</dbReference>
<sequence length="252" mass="27412">MTVSPSVPSAIILAAGVGRRLGGAHDRPKILLEFGGRTLLARHLDALEQHGIRSVSITVGFERALIEAEVERLGRSGQVHFVGNPDFREGSLVSLSVQERALRAGGPVLLMDGDVLYDPRMIGALVEAEGENILLLDRDIEPGDEPVKICFRDGTIVDFRKKPEHAHDSHGESVGFFRFSAGTAAALAERAAALVAAGRRELEYEEAIRDLILAGPDRFRAVDITALPWIEIDFEEDVRRAREVVLPQLGAA</sequence>
<evidence type="ECO:0000313" key="6">
    <source>
        <dbReference type="Proteomes" id="UP000580654"/>
    </source>
</evidence>
<evidence type="ECO:0000256" key="2">
    <source>
        <dbReference type="ARBA" id="ARBA00022695"/>
    </source>
</evidence>
<accession>A0A840XWP2</accession>
<reference evidence="5 6" key="1">
    <citation type="submission" date="2020-08" db="EMBL/GenBank/DDBJ databases">
        <title>Genomic Encyclopedia of Type Strains, Phase IV (KMG-IV): sequencing the most valuable type-strain genomes for metagenomic binning, comparative biology and taxonomic classification.</title>
        <authorList>
            <person name="Goeker M."/>
        </authorList>
    </citation>
    <scope>NUCLEOTIDE SEQUENCE [LARGE SCALE GENOMIC DNA]</scope>
    <source>
        <strain evidence="5 6">DSM 25622</strain>
    </source>
</reference>
<dbReference type="GO" id="GO:0016301">
    <property type="term" value="F:kinase activity"/>
    <property type="evidence" value="ECO:0007669"/>
    <property type="project" value="UniProtKB-KW"/>
</dbReference>